<organism evidence="1 2">
    <name type="scientific">Rangifer tarandus platyrhynchus</name>
    <name type="common">Svalbard reindeer</name>
    <dbReference type="NCBI Taxonomy" id="3082113"/>
    <lineage>
        <taxon>Eukaryota</taxon>
        <taxon>Metazoa</taxon>
        <taxon>Chordata</taxon>
        <taxon>Craniata</taxon>
        <taxon>Vertebrata</taxon>
        <taxon>Euteleostomi</taxon>
        <taxon>Mammalia</taxon>
        <taxon>Eutheria</taxon>
        <taxon>Laurasiatheria</taxon>
        <taxon>Artiodactyla</taxon>
        <taxon>Ruminantia</taxon>
        <taxon>Pecora</taxon>
        <taxon>Cervidae</taxon>
        <taxon>Odocoileinae</taxon>
        <taxon>Rangifer</taxon>
    </lineage>
</organism>
<sequence length="85" mass="9085">MAARRRGPYPPELSGPACCGIGSTVGLSGGWVVSVPLFWHLFASSSRLEPGDVKPSSVSGRNVSALVLLPQREHPKGWIESESER</sequence>
<evidence type="ECO:0000313" key="2">
    <source>
        <dbReference type="Proteomes" id="UP001176941"/>
    </source>
</evidence>
<name>A0ABN8Y8G8_RANTA</name>
<reference evidence="1" key="1">
    <citation type="submission" date="2023-04" db="EMBL/GenBank/DDBJ databases">
        <authorList>
            <consortium name="ELIXIR-Norway"/>
        </authorList>
    </citation>
    <scope>NUCLEOTIDE SEQUENCE [LARGE SCALE GENOMIC DNA]</scope>
</reference>
<evidence type="ECO:0000313" key="1">
    <source>
        <dbReference type="EMBL" id="CAI9157858.1"/>
    </source>
</evidence>
<gene>
    <name evidence="1" type="ORF">MRATA1EN1_LOCUS6820</name>
</gene>
<dbReference type="EMBL" id="OX459952">
    <property type="protein sequence ID" value="CAI9157858.1"/>
    <property type="molecule type" value="Genomic_DNA"/>
</dbReference>
<proteinExistence type="predicted"/>
<dbReference type="Proteomes" id="UP001176941">
    <property type="component" value="Chromosome 16"/>
</dbReference>
<accession>A0ABN8Y8G8</accession>
<protein>
    <submittedName>
        <fullName evidence="1">Uncharacterized protein</fullName>
    </submittedName>
</protein>
<keyword evidence="2" id="KW-1185">Reference proteome</keyword>